<comment type="caution">
    <text evidence="1">The sequence shown here is derived from an EMBL/GenBank/DDBJ whole genome shotgun (WGS) entry which is preliminary data.</text>
</comment>
<dbReference type="RefSeq" id="WP_128986716.1">
    <property type="nucleotide sequence ID" value="NZ_PDJZ01000007.1"/>
</dbReference>
<dbReference type="Proteomes" id="UP000290870">
    <property type="component" value="Unassembled WGS sequence"/>
</dbReference>
<name>A0A4Q0ZE08_9BACT</name>
<evidence type="ECO:0000313" key="1">
    <source>
        <dbReference type="EMBL" id="RXJ83960.1"/>
    </source>
</evidence>
<dbReference type="Pfam" id="PF04338">
    <property type="entry name" value="DUF481"/>
    <property type="match status" value="1"/>
</dbReference>
<gene>
    <name evidence="1" type="ORF">CRU90_07760</name>
</gene>
<dbReference type="OrthoDB" id="5405356at2"/>
<dbReference type="InterPro" id="IPR007433">
    <property type="entry name" value="DUF481"/>
</dbReference>
<accession>A0A4Q0ZE08</accession>
<dbReference type="AlphaFoldDB" id="A0A4Q0ZE08"/>
<evidence type="ECO:0000313" key="2">
    <source>
        <dbReference type="Proteomes" id="UP000290870"/>
    </source>
</evidence>
<sequence>MKTFIKQISILSIITTSSFALHFDKHLELSYVKTSGNSNTNTFSAKLETTTKITEKGSFKAKGSALYSENNEQKSANKYDIEIDYHHMLSNKVYSYIGANYVKDQFSDYDYRLNIGPGIGYKFFEDEIQTLDIQGGLDYAFDKYSDSTKDEYVAPRSELNYRYKINENLEFKQMLNYLISLEDSEKYFISSESSLAVKMTQNLSLGVSYRLDHINKTEKEKTDKKFLTSLIMDF</sequence>
<organism evidence="1 2">
    <name type="scientific">Arcobacter cloacae</name>
    <dbReference type="NCBI Taxonomy" id="1054034"/>
    <lineage>
        <taxon>Bacteria</taxon>
        <taxon>Pseudomonadati</taxon>
        <taxon>Campylobacterota</taxon>
        <taxon>Epsilonproteobacteria</taxon>
        <taxon>Campylobacterales</taxon>
        <taxon>Arcobacteraceae</taxon>
        <taxon>Arcobacter</taxon>
    </lineage>
</organism>
<proteinExistence type="predicted"/>
<reference evidence="1 2" key="1">
    <citation type="submission" date="2017-10" db="EMBL/GenBank/DDBJ databases">
        <title>Genomics of the genus Arcobacter.</title>
        <authorList>
            <person name="Perez-Cataluna A."/>
            <person name="Figueras M.J."/>
        </authorList>
    </citation>
    <scope>NUCLEOTIDE SEQUENCE [LARGE SCALE GENOMIC DNA]</scope>
    <source>
        <strain evidence="1 2">F26</strain>
    </source>
</reference>
<dbReference type="EMBL" id="PDJZ01000007">
    <property type="protein sequence ID" value="RXJ83960.1"/>
    <property type="molecule type" value="Genomic_DNA"/>
</dbReference>
<protein>
    <recommendedName>
        <fullName evidence="3">DUF481 domain-containing protein</fullName>
    </recommendedName>
</protein>
<evidence type="ECO:0008006" key="3">
    <source>
        <dbReference type="Google" id="ProtNLM"/>
    </source>
</evidence>